<comment type="similarity">
    <text evidence="7">Belongs to the glycosyltransferase 87 family.</text>
</comment>
<evidence type="ECO:0000256" key="2">
    <source>
        <dbReference type="ARBA" id="ARBA00022475"/>
    </source>
</evidence>
<accession>A0A7W8MT61</accession>
<feature type="transmembrane region" description="Helical" evidence="8">
    <location>
        <begin position="302"/>
        <end position="321"/>
    </location>
</feature>
<evidence type="ECO:0000313" key="10">
    <source>
        <dbReference type="Proteomes" id="UP000568106"/>
    </source>
</evidence>
<dbReference type="EMBL" id="JACHDY010000005">
    <property type="protein sequence ID" value="MBB5318580.1"/>
    <property type="molecule type" value="Genomic_DNA"/>
</dbReference>
<feature type="transmembrane region" description="Helical" evidence="8">
    <location>
        <begin position="199"/>
        <end position="222"/>
    </location>
</feature>
<feature type="transmembrane region" description="Helical" evidence="8">
    <location>
        <begin position="114"/>
        <end position="137"/>
    </location>
</feature>
<feature type="transmembrane region" description="Helical" evidence="8">
    <location>
        <begin position="406"/>
        <end position="423"/>
    </location>
</feature>
<dbReference type="Pfam" id="PF09594">
    <property type="entry name" value="GT87"/>
    <property type="match status" value="1"/>
</dbReference>
<feature type="transmembrane region" description="Helical" evidence="8">
    <location>
        <begin position="375"/>
        <end position="394"/>
    </location>
</feature>
<evidence type="ECO:0000256" key="3">
    <source>
        <dbReference type="ARBA" id="ARBA00022679"/>
    </source>
</evidence>
<evidence type="ECO:0008006" key="11">
    <source>
        <dbReference type="Google" id="ProtNLM"/>
    </source>
</evidence>
<evidence type="ECO:0000256" key="6">
    <source>
        <dbReference type="ARBA" id="ARBA00023136"/>
    </source>
</evidence>
<evidence type="ECO:0000256" key="8">
    <source>
        <dbReference type="SAM" id="Phobius"/>
    </source>
</evidence>
<name>A0A7W8MT61_9BACT</name>
<organism evidence="9 10">
    <name type="scientific">Tunturiibacter empetritectus</name>
    <dbReference type="NCBI Taxonomy" id="3069691"/>
    <lineage>
        <taxon>Bacteria</taxon>
        <taxon>Pseudomonadati</taxon>
        <taxon>Acidobacteriota</taxon>
        <taxon>Terriglobia</taxon>
        <taxon>Terriglobales</taxon>
        <taxon>Acidobacteriaceae</taxon>
        <taxon>Tunturiibacter</taxon>
    </lineage>
</organism>
<reference evidence="9" key="1">
    <citation type="submission" date="2020-08" db="EMBL/GenBank/DDBJ databases">
        <title>Genomic Encyclopedia of Type Strains, Phase IV (KMG-V): Genome sequencing to study the core and pangenomes of soil and plant-associated prokaryotes.</title>
        <authorList>
            <person name="Whitman W."/>
        </authorList>
    </citation>
    <scope>NUCLEOTIDE SEQUENCE [LARGE SCALE GENOMIC DNA]</scope>
    <source>
        <strain evidence="9">M8UP27</strain>
    </source>
</reference>
<keyword evidence="6 8" id="KW-0472">Membrane</keyword>
<keyword evidence="3" id="KW-0808">Transferase</keyword>
<evidence type="ECO:0000256" key="7">
    <source>
        <dbReference type="ARBA" id="ARBA00024033"/>
    </source>
</evidence>
<comment type="caution">
    <text evidence="9">The sequence shown here is derived from an EMBL/GenBank/DDBJ whole genome shotgun (WGS) entry which is preliminary data.</text>
</comment>
<dbReference type="Proteomes" id="UP000568106">
    <property type="component" value="Unassembled WGS sequence"/>
</dbReference>
<dbReference type="GO" id="GO:0005886">
    <property type="term" value="C:plasma membrane"/>
    <property type="evidence" value="ECO:0007669"/>
    <property type="project" value="UniProtKB-SubCell"/>
</dbReference>
<proteinExistence type="inferred from homology"/>
<protein>
    <recommendedName>
        <fullName evidence="11">DUF2029 domain-containing protein</fullName>
    </recommendedName>
</protein>
<gene>
    <name evidence="9" type="ORF">HDF09_003279</name>
</gene>
<dbReference type="InterPro" id="IPR018584">
    <property type="entry name" value="GT87"/>
</dbReference>
<feature type="transmembrane region" description="Helical" evidence="8">
    <location>
        <begin position="229"/>
        <end position="249"/>
    </location>
</feature>
<dbReference type="GO" id="GO:0016758">
    <property type="term" value="F:hexosyltransferase activity"/>
    <property type="evidence" value="ECO:0007669"/>
    <property type="project" value="InterPro"/>
</dbReference>
<keyword evidence="4 8" id="KW-0812">Transmembrane</keyword>
<evidence type="ECO:0000256" key="5">
    <source>
        <dbReference type="ARBA" id="ARBA00022989"/>
    </source>
</evidence>
<keyword evidence="10" id="KW-1185">Reference proteome</keyword>
<sequence>MTVKTVDNSSGGTHSRRLLLFVVCSLLLANVVQWGLCRALHLGNPGSIKGDVADFIHLRQWTDSWLPMMKSLDYFDANPTKPIYAAPLYDTLIYSLASELPLVALRRLGVGDAAMLRLLAVFSWLSVVGVAAASLAMGRRLLRRRGADLSWMDILAVILACLGCYPLIKGYALGNAQTMLSFGFAWMLYLWTSGREREAGVVAALLAFVKPQYVLLLVWMAVRRRWGAMWAFLICSVVLVAMSVAVFGWHNNLDYVGVLASLSHKAQSHDANQSMFGTLNRMIFNGENLGYTPHVYTPYVAWVYRMTVLTSLVLVGGVLLYPWRRLRGSTADIAAIGLASVAASPMAWEHHYGIVFGIFAWFWFAYGCWESKRPWLWGLSFFLCDNFLAATNLLAGRRGWNVLQSYMYFGALLLVVLLMRLAHRAEADETVLLDGSSVAEG</sequence>
<keyword evidence="5 8" id="KW-1133">Transmembrane helix</keyword>
<feature type="transmembrane region" description="Helical" evidence="8">
    <location>
        <begin position="149"/>
        <end position="168"/>
    </location>
</feature>
<evidence type="ECO:0000256" key="4">
    <source>
        <dbReference type="ARBA" id="ARBA00022692"/>
    </source>
</evidence>
<keyword evidence="2" id="KW-1003">Cell membrane</keyword>
<evidence type="ECO:0000313" key="9">
    <source>
        <dbReference type="EMBL" id="MBB5318580.1"/>
    </source>
</evidence>
<evidence type="ECO:0000256" key="1">
    <source>
        <dbReference type="ARBA" id="ARBA00004651"/>
    </source>
</evidence>
<dbReference type="AlphaFoldDB" id="A0A7W8MT61"/>
<comment type="subcellular location">
    <subcellularLocation>
        <location evidence="1">Cell membrane</location>
        <topology evidence="1">Multi-pass membrane protein</topology>
    </subcellularLocation>
</comment>
<feature type="transmembrane region" description="Helical" evidence="8">
    <location>
        <begin position="333"/>
        <end position="363"/>
    </location>
</feature>